<sequence length="389" mass="44506">MKNNRQQSIDFLRGLVMVIMAIDHIRDLMLTSEITQDPTDLASTTPSLFFTRWITHFCAPTFVFLSGVSAYLSSRKYHDWEATKRFLITRGLWLILLEFTIVGFGIWFDIQFRSFLFQVIGSIGTGMILLAFVFKLSPKVLAIISLVLIFGHNALGLVPAFENPVLKFLWALFISPNLFPIGSDHMVMVMYPVLPWFGIMLAGFVVGRLYELDPLARKKNLTTLFSFTLIAFIVIRAVNIYGDPRPWSVQESPFFTILSFVNTTKYAPSLLFTLMTLSFALGILLLTDGKETPLMRFFGVYGKVPLFYYLIHWYIIHSLTLIMVFMQGFTWESLEFGVFKFGRPATGSGVSLGGVYLVWIGVVLSLYPLCLWYGKYKASHPEKQWLRYL</sequence>
<dbReference type="PANTHER" id="PTHR40407">
    <property type="entry name" value="MEMBRANE PROTEIN-LIKE PROTEIN"/>
    <property type="match status" value="1"/>
</dbReference>
<dbReference type="PANTHER" id="PTHR40407:SF1">
    <property type="entry name" value="HEPARAN-ALPHA-GLUCOSAMINIDE N-ACETYLTRANSFERASE CATALYTIC DOMAIN-CONTAINING PROTEIN"/>
    <property type="match status" value="1"/>
</dbReference>
<reference evidence="3 4" key="1">
    <citation type="submission" date="2023-05" db="EMBL/GenBank/DDBJ databases">
        <title>Novel species of genus Flectobacillus isolated from stream in China.</title>
        <authorList>
            <person name="Lu H."/>
        </authorList>
    </citation>
    <scope>NUCLEOTIDE SEQUENCE [LARGE SCALE GENOMIC DNA]</scope>
    <source>
        <strain evidence="3 4">KCTC 42575</strain>
    </source>
</reference>
<dbReference type="EMBL" id="JASHIF010000004">
    <property type="protein sequence ID" value="MDI9858792.1"/>
    <property type="molecule type" value="Genomic_DNA"/>
</dbReference>
<feature type="transmembrane region" description="Helical" evidence="1">
    <location>
        <begin position="349"/>
        <end position="374"/>
    </location>
</feature>
<feature type="transmembrane region" description="Helical" evidence="1">
    <location>
        <begin position="116"/>
        <end position="134"/>
    </location>
</feature>
<feature type="transmembrane region" description="Helical" evidence="1">
    <location>
        <begin position="50"/>
        <end position="72"/>
    </location>
</feature>
<feature type="transmembrane region" description="Helical" evidence="1">
    <location>
        <begin position="222"/>
        <end position="242"/>
    </location>
</feature>
<protein>
    <submittedName>
        <fullName evidence="3">Heparan-alpha-glucosaminide N-acetyltransferase domain-containing protein</fullName>
    </submittedName>
</protein>
<dbReference type="Proteomes" id="UP001236507">
    <property type="component" value="Unassembled WGS sequence"/>
</dbReference>
<feature type="domain" description="Heparan-alpha-glucosaminide N-acetyltransferase catalytic" evidence="2">
    <location>
        <begin position="5"/>
        <end position="231"/>
    </location>
</feature>
<feature type="transmembrane region" description="Helical" evidence="1">
    <location>
        <begin position="189"/>
        <end position="210"/>
    </location>
</feature>
<dbReference type="RefSeq" id="WP_283343909.1">
    <property type="nucleotide sequence ID" value="NZ_JASHIF010000004.1"/>
</dbReference>
<proteinExistence type="predicted"/>
<comment type="caution">
    <text evidence="3">The sequence shown here is derived from an EMBL/GenBank/DDBJ whole genome shotgun (WGS) entry which is preliminary data.</text>
</comment>
<keyword evidence="1" id="KW-0472">Membrane</keyword>
<keyword evidence="1" id="KW-1133">Transmembrane helix</keyword>
<keyword evidence="4" id="KW-1185">Reference proteome</keyword>
<evidence type="ECO:0000256" key="1">
    <source>
        <dbReference type="SAM" id="Phobius"/>
    </source>
</evidence>
<accession>A0ABT6Y5H6</accession>
<dbReference type="Pfam" id="PF07786">
    <property type="entry name" value="HGSNAT_cat"/>
    <property type="match status" value="1"/>
</dbReference>
<evidence type="ECO:0000259" key="2">
    <source>
        <dbReference type="Pfam" id="PF07786"/>
    </source>
</evidence>
<feature type="transmembrane region" description="Helical" evidence="1">
    <location>
        <begin position="141"/>
        <end position="161"/>
    </location>
</feature>
<dbReference type="InterPro" id="IPR012429">
    <property type="entry name" value="HGSNAT_cat"/>
</dbReference>
<feature type="transmembrane region" description="Helical" evidence="1">
    <location>
        <begin position="266"/>
        <end position="286"/>
    </location>
</feature>
<organism evidence="3 4">
    <name type="scientific">Flectobacillus roseus</name>
    <dbReference type="NCBI Taxonomy" id="502259"/>
    <lineage>
        <taxon>Bacteria</taxon>
        <taxon>Pseudomonadati</taxon>
        <taxon>Bacteroidota</taxon>
        <taxon>Cytophagia</taxon>
        <taxon>Cytophagales</taxon>
        <taxon>Flectobacillaceae</taxon>
        <taxon>Flectobacillus</taxon>
    </lineage>
</organism>
<feature type="transmembrane region" description="Helical" evidence="1">
    <location>
        <begin position="92"/>
        <end position="110"/>
    </location>
</feature>
<gene>
    <name evidence="3" type="ORF">QM524_06210</name>
</gene>
<feature type="transmembrane region" description="Helical" evidence="1">
    <location>
        <begin position="306"/>
        <end position="329"/>
    </location>
</feature>
<keyword evidence="1" id="KW-0812">Transmembrane</keyword>
<evidence type="ECO:0000313" key="3">
    <source>
        <dbReference type="EMBL" id="MDI9858792.1"/>
    </source>
</evidence>
<evidence type="ECO:0000313" key="4">
    <source>
        <dbReference type="Proteomes" id="UP001236507"/>
    </source>
</evidence>
<name>A0ABT6Y5H6_9BACT</name>